<dbReference type="InterPro" id="IPR021351">
    <property type="entry name" value="DUF2969"/>
</dbReference>
<accession>I7LDC5</accession>
<dbReference type="EMBL" id="AYZO01000001">
    <property type="protein sequence ID" value="KRN14759.1"/>
    <property type="molecule type" value="Genomic_DNA"/>
</dbReference>
<dbReference type="STRING" id="1423751.FC38_GL000051"/>
<comment type="caution">
    <text evidence="1">The sequence shown here is derived from an EMBL/GenBank/DDBJ whole genome shotgun (WGS) entry which is preliminary data.</text>
</comment>
<dbReference type="AlphaFoldDB" id="I7LDC5"/>
<organism evidence="1 3">
    <name type="scientific">Lactobacillus gigeriorum DSM 23908 = CRBIP 24.85</name>
    <dbReference type="NCBI Taxonomy" id="1423751"/>
    <lineage>
        <taxon>Bacteria</taxon>
        <taxon>Bacillati</taxon>
        <taxon>Bacillota</taxon>
        <taxon>Bacilli</taxon>
        <taxon>Lactobacillales</taxon>
        <taxon>Lactobacillaceae</taxon>
        <taxon>Lactobacillus</taxon>
    </lineage>
</organism>
<reference evidence="1 3" key="1">
    <citation type="submission" date="2012-06" db="EMBL/GenBank/DDBJ databases">
        <title>Draft genome sequence of Lactobacillus gigeriorum CRBIP 24.85T, isolated from chicken crop.</title>
        <authorList>
            <person name="Cousin S."/>
            <person name="Ma L."/>
            <person name="Creno S."/>
            <person name="Clermont D."/>
            <person name="Loux V."/>
            <person name="Bizet C."/>
            <person name="Bouchier C."/>
        </authorList>
    </citation>
    <scope>NUCLEOTIDE SEQUENCE [LARGE SCALE GENOMIC DNA]</scope>
    <source>
        <strain evidence="3">CRBIP 24.85T</strain>
        <strain evidence="1">Type strain: CRBIP 24.85</strain>
    </source>
</reference>
<dbReference type="RefSeq" id="WP_008473389.1">
    <property type="nucleotide sequence ID" value="NZ_AYZO01000001.1"/>
</dbReference>
<protein>
    <recommendedName>
        <fullName evidence="5">DUF2969 domain-containing protein</fullName>
    </recommendedName>
</protein>
<reference evidence="2 4" key="2">
    <citation type="journal article" date="2015" name="Genome Announc.">
        <title>Expanding the biotechnology potential of lactobacilli through comparative genomics of 213 strains and associated genera.</title>
        <authorList>
            <person name="Sun Z."/>
            <person name="Harris H.M."/>
            <person name="McCann A."/>
            <person name="Guo C."/>
            <person name="Argimon S."/>
            <person name="Zhang W."/>
            <person name="Yang X."/>
            <person name="Jeffery I.B."/>
            <person name="Cooney J.C."/>
            <person name="Kagawa T.F."/>
            <person name="Liu W."/>
            <person name="Song Y."/>
            <person name="Salvetti E."/>
            <person name="Wrobel A."/>
            <person name="Rasinkangas P."/>
            <person name="Parkhill J."/>
            <person name="Rea M.C."/>
            <person name="O'Sullivan O."/>
            <person name="Ritari J."/>
            <person name="Douillard F.P."/>
            <person name="Paul Ross R."/>
            <person name="Yang R."/>
            <person name="Briner A.E."/>
            <person name="Felis G.E."/>
            <person name="de Vos W.M."/>
            <person name="Barrangou R."/>
            <person name="Klaenhammer T.R."/>
            <person name="Caufield P.W."/>
            <person name="Cui Y."/>
            <person name="Zhang H."/>
            <person name="O'Toole P.W."/>
        </authorList>
    </citation>
    <scope>NUCLEOTIDE SEQUENCE [LARGE SCALE GENOMIC DNA]</scope>
    <source>
        <strain evidence="2 4">DSM 23908</strain>
    </source>
</reference>
<evidence type="ECO:0008006" key="5">
    <source>
        <dbReference type="Google" id="ProtNLM"/>
    </source>
</evidence>
<name>I7LDC5_9LACO</name>
<gene>
    <name evidence="1" type="ORF">BN52_03420</name>
    <name evidence="2" type="ORF">FC38_GL000051</name>
</gene>
<sequence>MSKKIENIDIEVNELKEKNLPTWEVVIPNKKSIGIIEKVDGRYKATTSKSNNVLFSKSLESSINDLLSYFALHEK</sequence>
<dbReference type="OrthoDB" id="2306982at2"/>
<evidence type="ECO:0000313" key="4">
    <source>
        <dbReference type="Proteomes" id="UP000051521"/>
    </source>
</evidence>
<evidence type="ECO:0000313" key="1">
    <source>
        <dbReference type="EMBL" id="CCI87221.1"/>
    </source>
</evidence>
<dbReference type="Pfam" id="PF11184">
    <property type="entry name" value="DUF2969"/>
    <property type="match status" value="1"/>
</dbReference>
<dbReference type="PATRIC" id="fig|1423751.3.peg.53"/>
<evidence type="ECO:0000313" key="3">
    <source>
        <dbReference type="Proteomes" id="UP000009326"/>
    </source>
</evidence>
<keyword evidence="4" id="KW-1185">Reference proteome</keyword>
<dbReference type="Proteomes" id="UP000009326">
    <property type="component" value="Unassembled WGS sequence"/>
</dbReference>
<dbReference type="EMBL" id="CAKC01000059">
    <property type="protein sequence ID" value="CCI87221.1"/>
    <property type="molecule type" value="Genomic_DNA"/>
</dbReference>
<evidence type="ECO:0000313" key="2">
    <source>
        <dbReference type="EMBL" id="KRN14759.1"/>
    </source>
</evidence>
<dbReference type="Proteomes" id="UP000051521">
    <property type="component" value="Unassembled WGS sequence"/>
</dbReference>
<proteinExistence type="predicted"/>